<dbReference type="AlphaFoldDB" id="F5YR96"/>
<keyword evidence="1" id="KW-0175">Coiled coil</keyword>
<name>F5YR96_TREPZ</name>
<gene>
    <name evidence="2" type="ordered locus">TREPR_2636</name>
</gene>
<evidence type="ECO:0000313" key="3">
    <source>
        <dbReference type="Proteomes" id="UP000009223"/>
    </source>
</evidence>
<dbReference type="HOGENOM" id="CLU_2848558_0_0_12"/>
<keyword evidence="3" id="KW-1185">Reference proteome</keyword>
<reference evidence="2 3" key="2">
    <citation type="journal article" date="2011" name="ISME J.">
        <title>RNA-seq reveals cooperative metabolic interactions between two termite-gut spirochete species in co-culture.</title>
        <authorList>
            <person name="Rosenthal A.Z."/>
            <person name="Matson E.G."/>
            <person name="Eldar A."/>
            <person name="Leadbetter J.R."/>
        </authorList>
    </citation>
    <scope>NUCLEOTIDE SEQUENCE [LARGE SCALE GENOMIC DNA]</scope>
    <source>
        <strain evidence="3">ATCC BAA-887 / DSM 12427 / ZAS-2</strain>
    </source>
</reference>
<proteinExistence type="predicted"/>
<feature type="coiled-coil region" evidence="1">
    <location>
        <begin position="14"/>
        <end position="41"/>
    </location>
</feature>
<protein>
    <submittedName>
        <fullName evidence="2">Uncharacterized protein</fullName>
    </submittedName>
</protein>
<dbReference type="RefSeq" id="WP_015707587.1">
    <property type="nucleotide sequence ID" value="NC_015578.1"/>
</dbReference>
<dbReference type="Proteomes" id="UP000009223">
    <property type="component" value="Chromosome"/>
</dbReference>
<dbReference type="KEGG" id="tpi:TREPR_2636"/>
<evidence type="ECO:0000313" key="2">
    <source>
        <dbReference type="EMBL" id="AEF84909.1"/>
    </source>
</evidence>
<accession>F5YR96</accession>
<reference evidence="3" key="1">
    <citation type="submission" date="2009-12" db="EMBL/GenBank/DDBJ databases">
        <title>Complete sequence of Treponema primitia strain ZAS-2.</title>
        <authorList>
            <person name="Tetu S.G."/>
            <person name="Matson E."/>
            <person name="Ren Q."/>
            <person name="Seshadri R."/>
            <person name="Elbourne L."/>
            <person name="Hassan K.A."/>
            <person name="Durkin A."/>
            <person name="Radune D."/>
            <person name="Mohamoud Y."/>
            <person name="Shay R."/>
            <person name="Jin S."/>
            <person name="Zhang X."/>
            <person name="Lucey K."/>
            <person name="Ballor N.R."/>
            <person name="Ottesen E."/>
            <person name="Rosenthal R."/>
            <person name="Allen A."/>
            <person name="Leadbetter J.R."/>
            <person name="Paulsen I.T."/>
        </authorList>
    </citation>
    <scope>NUCLEOTIDE SEQUENCE [LARGE SCALE GENOMIC DNA]</scope>
    <source>
        <strain evidence="3">ATCC BAA-887 / DSM 12427 / ZAS-2</strain>
    </source>
</reference>
<sequence>MIDFDEMLREHKYLEELRIHAEELEKRNQETEKRVRESVRNFKALGLSEEQIASALGLPLEELAR</sequence>
<organism evidence="2 3">
    <name type="scientific">Treponema primitia (strain ATCC BAA-887 / DSM 12427 / ZAS-2)</name>
    <dbReference type="NCBI Taxonomy" id="545694"/>
    <lineage>
        <taxon>Bacteria</taxon>
        <taxon>Pseudomonadati</taxon>
        <taxon>Spirochaetota</taxon>
        <taxon>Spirochaetia</taxon>
        <taxon>Spirochaetales</taxon>
        <taxon>Treponemataceae</taxon>
        <taxon>Treponema</taxon>
    </lineage>
</organism>
<dbReference type="EMBL" id="CP001843">
    <property type="protein sequence ID" value="AEF84909.1"/>
    <property type="molecule type" value="Genomic_DNA"/>
</dbReference>
<evidence type="ECO:0000256" key="1">
    <source>
        <dbReference type="SAM" id="Coils"/>
    </source>
</evidence>